<evidence type="ECO:0000313" key="2">
    <source>
        <dbReference type="Proteomes" id="UP000031599"/>
    </source>
</evidence>
<dbReference type="Pfam" id="PF02597">
    <property type="entry name" value="ThiS"/>
    <property type="match status" value="1"/>
</dbReference>
<dbReference type="SUPFAM" id="SSF54285">
    <property type="entry name" value="MoaD/ThiS"/>
    <property type="match status" value="1"/>
</dbReference>
<dbReference type="CDD" id="cd17040">
    <property type="entry name" value="Ubl_MoaD_like"/>
    <property type="match status" value="1"/>
</dbReference>
<accession>A0A0C2DFT0</accession>
<comment type="caution">
    <text evidence="1">The sequence shown here is derived from an EMBL/GenBank/DDBJ whole genome shotgun (WGS) entry which is preliminary data.</text>
</comment>
<dbReference type="RefSeq" id="WP_052546833.1">
    <property type="nucleotide sequence ID" value="NZ_JMCC02000010.1"/>
</dbReference>
<evidence type="ECO:0000313" key="1">
    <source>
        <dbReference type="EMBL" id="KIG18492.1"/>
    </source>
</evidence>
<protein>
    <submittedName>
        <fullName evidence="1">Molybdopterin converting factor, small subunit</fullName>
    </submittedName>
</protein>
<dbReference type="EMBL" id="JMCC02000010">
    <property type="protein sequence ID" value="KIG18492.1"/>
    <property type="molecule type" value="Genomic_DNA"/>
</dbReference>
<dbReference type="InterPro" id="IPR016155">
    <property type="entry name" value="Mopterin_synth/thiamin_S_b"/>
</dbReference>
<dbReference type="InterPro" id="IPR003749">
    <property type="entry name" value="ThiS/MoaD-like"/>
</dbReference>
<organism evidence="1 2">
    <name type="scientific">Enhygromyxa salina</name>
    <dbReference type="NCBI Taxonomy" id="215803"/>
    <lineage>
        <taxon>Bacteria</taxon>
        <taxon>Pseudomonadati</taxon>
        <taxon>Myxococcota</taxon>
        <taxon>Polyangia</taxon>
        <taxon>Nannocystales</taxon>
        <taxon>Nannocystaceae</taxon>
        <taxon>Enhygromyxa</taxon>
    </lineage>
</organism>
<dbReference type="InterPro" id="IPR052045">
    <property type="entry name" value="Sulfur_Carrier/Prot_Modifier"/>
</dbReference>
<proteinExistence type="predicted"/>
<gene>
    <name evidence="1" type="ORF">DB30_00177</name>
</gene>
<sequence>MPTVNFTANLQRHVVSPTLVVEGVTVGEALAAVFEQNPRLRGYVVDEQGAVRKHMNVFIDGVQVRDRVGLSDAVTPQSEIYVIQALSGG</sequence>
<dbReference type="AlphaFoldDB" id="A0A0C2DFT0"/>
<dbReference type="PANTHER" id="PTHR38031">
    <property type="entry name" value="SULFUR CARRIER PROTEIN SLR0821-RELATED"/>
    <property type="match status" value="1"/>
</dbReference>
<name>A0A0C2DFT0_9BACT</name>
<reference evidence="1 2" key="1">
    <citation type="submission" date="2014-12" db="EMBL/GenBank/DDBJ databases">
        <title>Genome assembly of Enhygromyxa salina DSM 15201.</title>
        <authorList>
            <person name="Sharma G."/>
            <person name="Subramanian S."/>
        </authorList>
    </citation>
    <scope>NUCLEOTIDE SEQUENCE [LARGE SCALE GENOMIC DNA]</scope>
    <source>
        <strain evidence="1 2">DSM 15201</strain>
    </source>
</reference>
<dbReference type="PANTHER" id="PTHR38031:SF1">
    <property type="entry name" value="SULFUR CARRIER PROTEIN CYSO"/>
    <property type="match status" value="1"/>
</dbReference>
<dbReference type="InterPro" id="IPR012675">
    <property type="entry name" value="Beta-grasp_dom_sf"/>
</dbReference>
<dbReference type="Gene3D" id="3.10.20.30">
    <property type="match status" value="1"/>
</dbReference>
<dbReference type="Proteomes" id="UP000031599">
    <property type="component" value="Unassembled WGS sequence"/>
</dbReference>